<accession>A0A942I567</accession>
<evidence type="ECO:0000313" key="1">
    <source>
        <dbReference type="EMBL" id="MBS3652579.1"/>
    </source>
</evidence>
<evidence type="ECO:0000313" key="2">
    <source>
        <dbReference type="Proteomes" id="UP000680348"/>
    </source>
</evidence>
<gene>
    <name evidence="1" type="ORF">KEU06_28800</name>
</gene>
<comment type="caution">
    <text evidence="1">The sequence shown here is derived from an EMBL/GenBank/DDBJ whole genome shotgun (WGS) entry which is preliminary data.</text>
</comment>
<organism evidence="1 2">
    <name type="scientific">Pseudaminobacter soli</name>
    <name type="common">ex Zhang et al. 2022</name>
    <dbReference type="NCBI Taxonomy" id="2831468"/>
    <lineage>
        <taxon>Bacteria</taxon>
        <taxon>Pseudomonadati</taxon>
        <taxon>Pseudomonadota</taxon>
        <taxon>Alphaproteobacteria</taxon>
        <taxon>Hyphomicrobiales</taxon>
        <taxon>Phyllobacteriaceae</taxon>
        <taxon>Pseudaminobacter</taxon>
    </lineage>
</organism>
<sequence>MVRPIAMMVGVGSPAPDGLFDNGDDGERWLAFEQENDCVFWQPRRGTLATYSGRAFALGEDIVDNPGTYAFDCALNIFSDPVDWLRAKRDGIVALDWSRAFDRLRHVPRIAIAETLLPLYKRHMRPPRMPELFIIPGRRQAA</sequence>
<protein>
    <submittedName>
        <fullName evidence="1">Uncharacterized protein</fullName>
    </submittedName>
</protein>
<keyword evidence="2" id="KW-1185">Reference proteome</keyword>
<name>A0A942I567_9HYPH</name>
<dbReference type="AlphaFoldDB" id="A0A942I567"/>
<dbReference type="EMBL" id="JAGWCR010000033">
    <property type="protein sequence ID" value="MBS3652579.1"/>
    <property type="molecule type" value="Genomic_DNA"/>
</dbReference>
<reference evidence="1" key="1">
    <citation type="submission" date="2021-04" db="EMBL/GenBank/DDBJ databases">
        <title>Pseudaminobacter soli sp. nov., isolated from paddy soil contaminated by heavy metals.</title>
        <authorList>
            <person name="Zhang K."/>
        </authorList>
    </citation>
    <scope>NUCLEOTIDE SEQUENCE</scope>
    <source>
        <strain evidence="1">19-2017</strain>
    </source>
</reference>
<dbReference type="RefSeq" id="WP_188258129.1">
    <property type="nucleotide sequence ID" value="NZ_JABVCF010000033.1"/>
</dbReference>
<dbReference type="Proteomes" id="UP000680348">
    <property type="component" value="Unassembled WGS sequence"/>
</dbReference>
<proteinExistence type="predicted"/>